<gene>
    <name evidence="1" type="ORF">KACHI17_09300</name>
</gene>
<dbReference type="RefSeq" id="WP_353550343.1">
    <property type="nucleotide sequence ID" value="NZ_AP029612.1"/>
</dbReference>
<evidence type="ECO:0008006" key="2">
    <source>
        <dbReference type="Google" id="ProtNLM"/>
    </source>
</evidence>
<organism evidence="1">
    <name type="scientific">Sediminibacterium sp. KACHI17</name>
    <dbReference type="NCBI Taxonomy" id="1751071"/>
    <lineage>
        <taxon>Bacteria</taxon>
        <taxon>Pseudomonadati</taxon>
        <taxon>Bacteroidota</taxon>
        <taxon>Chitinophagia</taxon>
        <taxon>Chitinophagales</taxon>
        <taxon>Chitinophagaceae</taxon>
        <taxon>Sediminibacterium</taxon>
    </lineage>
</organism>
<dbReference type="PROSITE" id="PS51257">
    <property type="entry name" value="PROKAR_LIPOPROTEIN"/>
    <property type="match status" value="1"/>
</dbReference>
<dbReference type="AlphaFoldDB" id="A0AAT9GHJ4"/>
<dbReference type="InterPro" id="IPR025366">
    <property type="entry name" value="DUF4270"/>
</dbReference>
<accession>A0AAT9GHJ4</accession>
<name>A0AAT9GHJ4_9BACT</name>
<dbReference type="EMBL" id="AP029612">
    <property type="protein sequence ID" value="BFG70049.1"/>
    <property type="molecule type" value="Genomic_DNA"/>
</dbReference>
<proteinExistence type="predicted"/>
<protein>
    <recommendedName>
        <fullName evidence="2">DUF4270 domain-containing protein</fullName>
    </recommendedName>
</protein>
<sequence length="496" mass="55014">MRLFSTLRNTFIFCIISGFLLAGCTRITSTELGGGLIPPIDGVLTKDTILDVTTDTYEELDSVRIYKSDVHVLGAITNDPIFGRTSASMYFEVTPPVFPFAIPGNKDSIVVDSAVLVLSYKGFYGDSMQPLRLTVSEISQSTRLQRNYSYPVNYPAVNPISLAGPLASPVTIDIRRLGDSVKNRYENAKNQIRIRLRNDVAQRFIKTYDSTNAYKSDSLFKTYFAGFALTVDQSAPANALLNINLGDTNTKFALYYSSSSTGATKRDTAVAYFSFNTLTSGDANFVTRNRAGSQVANYVNNTSTPRSDSMVYVQAAPGTFVRIRIPGLASLSNRIIHRAELIAEQIPDDANLLTIDQQMSPPRYLLLSVFKPTTNAKYNVPNDYTFSQEGPNINDFGGRLFYKTTQGYNRVASYTFNLSRYVQGIVSRKDTSHLLQLSAPVNDSLFYTNPYPQVTAPALYYLNPSVGNDPAMGRVRLGGGTHSRFRMRLRLVFSRI</sequence>
<dbReference type="Pfam" id="PF14092">
    <property type="entry name" value="DUF4270"/>
    <property type="match status" value="1"/>
</dbReference>
<evidence type="ECO:0000313" key="1">
    <source>
        <dbReference type="EMBL" id="BFG70049.1"/>
    </source>
</evidence>
<reference evidence="1" key="1">
    <citation type="submission" date="2024-02" db="EMBL/GenBank/DDBJ databases">
        <title>Sediminibacterium planktonica sp. nov. and Sediminibacterium longus sp. nov., isolated from surface lake and river water.</title>
        <authorList>
            <person name="Watanabe K."/>
            <person name="Takemine S."/>
            <person name="Ishii Y."/>
            <person name="Ogata Y."/>
            <person name="Shindo C."/>
            <person name="Suda W."/>
        </authorList>
    </citation>
    <scope>NUCLEOTIDE SEQUENCE</scope>
    <source>
        <strain evidence="1">KACHI17</strain>
    </source>
</reference>